<evidence type="ECO:0000256" key="1">
    <source>
        <dbReference type="ARBA" id="ARBA00000830"/>
    </source>
</evidence>
<comment type="catalytic activity">
    <reaction evidence="1">
        <text>2-phosphoglycolate + H2O = glycolate + phosphate</text>
        <dbReference type="Rhea" id="RHEA:14369"/>
        <dbReference type="ChEBI" id="CHEBI:15377"/>
        <dbReference type="ChEBI" id="CHEBI:29805"/>
        <dbReference type="ChEBI" id="CHEBI:43474"/>
        <dbReference type="ChEBI" id="CHEBI:58033"/>
        <dbReference type="EC" id="3.1.3.18"/>
    </reaction>
</comment>
<dbReference type="InterPro" id="IPR006439">
    <property type="entry name" value="HAD-SF_hydro_IA"/>
</dbReference>
<keyword evidence="8" id="KW-0460">Magnesium</keyword>
<evidence type="ECO:0000256" key="6">
    <source>
        <dbReference type="ARBA" id="ARBA00022723"/>
    </source>
</evidence>
<sequence>MFLDGFTLVFDLDGTLVETAPDLHRATNQIMNQEGLDKVTLENVRAFVGQGARALIQRGAAKSNVKFDDEKLDKLTLQFIDIYQTDIAAKSHLFEDVESTLDMLSSEGAKFCVCTNKNTALAIKLLEALSVAHRFESIVGADAVAHKKPHKDHYLHALNAAGGALNKSIMIGDSVSDVGAARNAGVPVILVSFGYTDIAPEELTPDAIINHYSELPNSLKSLLEKGT</sequence>
<dbReference type="SUPFAM" id="SSF56784">
    <property type="entry name" value="HAD-like"/>
    <property type="match status" value="1"/>
</dbReference>
<evidence type="ECO:0000256" key="3">
    <source>
        <dbReference type="ARBA" id="ARBA00004818"/>
    </source>
</evidence>
<evidence type="ECO:0000256" key="5">
    <source>
        <dbReference type="ARBA" id="ARBA00013078"/>
    </source>
</evidence>
<evidence type="ECO:0000256" key="4">
    <source>
        <dbReference type="ARBA" id="ARBA00006171"/>
    </source>
</evidence>
<dbReference type="SFLD" id="SFLDS00003">
    <property type="entry name" value="Haloacid_Dehalogenase"/>
    <property type="match status" value="1"/>
</dbReference>
<dbReference type="PANTHER" id="PTHR43434">
    <property type="entry name" value="PHOSPHOGLYCOLATE PHOSPHATASE"/>
    <property type="match status" value="1"/>
</dbReference>
<keyword evidence="9" id="KW-0119">Carbohydrate metabolism</keyword>
<dbReference type="InterPro" id="IPR050155">
    <property type="entry name" value="HAD-like_hydrolase_sf"/>
</dbReference>
<dbReference type="NCBIfam" id="TIGR01449">
    <property type="entry name" value="PGP_bact"/>
    <property type="match status" value="1"/>
</dbReference>
<evidence type="ECO:0000313" key="10">
    <source>
        <dbReference type="EMBL" id="MFC7290728.1"/>
    </source>
</evidence>
<evidence type="ECO:0000256" key="8">
    <source>
        <dbReference type="ARBA" id="ARBA00022842"/>
    </source>
</evidence>
<dbReference type="EMBL" id="JBHTBR010000002">
    <property type="protein sequence ID" value="MFC7290728.1"/>
    <property type="molecule type" value="Genomic_DNA"/>
</dbReference>
<comment type="caution">
    <text evidence="10">The sequence shown here is derived from an EMBL/GenBank/DDBJ whole genome shotgun (WGS) entry which is preliminary data.</text>
</comment>
<dbReference type="NCBIfam" id="TIGR01549">
    <property type="entry name" value="HAD-SF-IA-v1"/>
    <property type="match status" value="1"/>
</dbReference>
<organism evidence="10 11">
    <name type="scientific">Hirschia litorea</name>
    <dbReference type="NCBI Taxonomy" id="1199156"/>
    <lineage>
        <taxon>Bacteria</taxon>
        <taxon>Pseudomonadati</taxon>
        <taxon>Pseudomonadota</taxon>
        <taxon>Alphaproteobacteria</taxon>
        <taxon>Hyphomonadales</taxon>
        <taxon>Hyphomonadaceae</taxon>
        <taxon>Hirschia</taxon>
    </lineage>
</organism>
<dbReference type="GO" id="GO:0008967">
    <property type="term" value="F:phosphoglycolate phosphatase activity"/>
    <property type="evidence" value="ECO:0007669"/>
    <property type="project" value="UniProtKB-EC"/>
</dbReference>
<dbReference type="InterPro" id="IPR023214">
    <property type="entry name" value="HAD_sf"/>
</dbReference>
<dbReference type="InterPro" id="IPR041492">
    <property type="entry name" value="HAD_2"/>
</dbReference>
<proteinExistence type="inferred from homology"/>
<dbReference type="Gene3D" id="3.40.50.1000">
    <property type="entry name" value="HAD superfamily/HAD-like"/>
    <property type="match status" value="1"/>
</dbReference>
<dbReference type="InterPro" id="IPR037512">
    <property type="entry name" value="PGPase_prok"/>
</dbReference>
<comment type="pathway">
    <text evidence="3">Organic acid metabolism; glycolate biosynthesis; glycolate from 2-phosphoglycolate: step 1/1.</text>
</comment>
<dbReference type="Pfam" id="PF13419">
    <property type="entry name" value="HAD_2"/>
    <property type="match status" value="1"/>
</dbReference>
<dbReference type="Proteomes" id="UP001596492">
    <property type="component" value="Unassembled WGS sequence"/>
</dbReference>
<protein>
    <recommendedName>
        <fullName evidence="5">phosphoglycolate phosphatase</fullName>
        <ecNumber evidence="5">3.1.3.18</ecNumber>
    </recommendedName>
</protein>
<dbReference type="NCBIfam" id="TIGR01509">
    <property type="entry name" value="HAD-SF-IA-v3"/>
    <property type="match status" value="1"/>
</dbReference>
<comment type="similarity">
    <text evidence="4">Belongs to the HAD-like hydrolase superfamily. CbbY/CbbZ/Gph/YieH family.</text>
</comment>
<keyword evidence="11" id="KW-1185">Reference proteome</keyword>
<evidence type="ECO:0000256" key="2">
    <source>
        <dbReference type="ARBA" id="ARBA00001946"/>
    </source>
</evidence>
<dbReference type="PRINTS" id="PR00413">
    <property type="entry name" value="HADHALOGNASE"/>
</dbReference>
<evidence type="ECO:0000256" key="7">
    <source>
        <dbReference type="ARBA" id="ARBA00022801"/>
    </source>
</evidence>
<evidence type="ECO:0000256" key="9">
    <source>
        <dbReference type="ARBA" id="ARBA00023277"/>
    </source>
</evidence>
<dbReference type="EC" id="3.1.3.18" evidence="5"/>
<name>A0ABW2IIH4_9PROT</name>
<dbReference type="PANTHER" id="PTHR43434:SF1">
    <property type="entry name" value="PHOSPHOGLYCOLATE PHOSPHATASE"/>
    <property type="match status" value="1"/>
</dbReference>
<keyword evidence="7 10" id="KW-0378">Hydrolase</keyword>
<accession>A0ABW2IIH4</accession>
<dbReference type="RefSeq" id="WP_382165867.1">
    <property type="nucleotide sequence ID" value="NZ_JBHTBR010000002.1"/>
</dbReference>
<keyword evidence="6" id="KW-0479">Metal-binding</keyword>
<dbReference type="InterPro" id="IPR023198">
    <property type="entry name" value="PGP-like_dom2"/>
</dbReference>
<dbReference type="InterPro" id="IPR036412">
    <property type="entry name" value="HAD-like_sf"/>
</dbReference>
<dbReference type="SFLD" id="SFLDG01129">
    <property type="entry name" value="C1.5:_HAD__Beta-PGM__Phosphata"/>
    <property type="match status" value="1"/>
</dbReference>
<dbReference type="SFLD" id="SFLDG01135">
    <property type="entry name" value="C1.5.6:_HAD__Beta-PGM__Phospha"/>
    <property type="match status" value="1"/>
</dbReference>
<evidence type="ECO:0000313" key="11">
    <source>
        <dbReference type="Proteomes" id="UP001596492"/>
    </source>
</evidence>
<dbReference type="Gene3D" id="1.10.150.240">
    <property type="entry name" value="Putative phosphatase, domain 2"/>
    <property type="match status" value="1"/>
</dbReference>
<gene>
    <name evidence="10" type="primary">gph</name>
    <name evidence="10" type="ORF">ACFQS8_03790</name>
</gene>
<comment type="cofactor">
    <cofactor evidence="2">
        <name>Mg(2+)</name>
        <dbReference type="ChEBI" id="CHEBI:18420"/>
    </cofactor>
</comment>
<reference evidence="11" key="1">
    <citation type="journal article" date="2019" name="Int. J. Syst. Evol. Microbiol.">
        <title>The Global Catalogue of Microorganisms (GCM) 10K type strain sequencing project: providing services to taxonomists for standard genome sequencing and annotation.</title>
        <authorList>
            <consortium name="The Broad Institute Genomics Platform"/>
            <consortium name="The Broad Institute Genome Sequencing Center for Infectious Disease"/>
            <person name="Wu L."/>
            <person name="Ma J."/>
        </authorList>
    </citation>
    <scope>NUCLEOTIDE SEQUENCE [LARGE SCALE GENOMIC DNA]</scope>
    <source>
        <strain evidence="11">CCUG 51308</strain>
    </source>
</reference>